<keyword evidence="2" id="KW-1185">Reference proteome</keyword>
<proteinExistence type="predicted"/>
<sequence>METLGPATELQAVSELLAAIGEDPVEDIDNLPPSGHTALAVLRGTSRDHQEEGHWYNMEADYLLSPNGDNEIIIPDGVISLAGTDADLIERRPRLYDLENKTFTFTAPVSVAVILHLSWDELPSVVRRYVTAMAIERFVDGFPGANAVTEARNRNFIRAKAAFERAVIRNGRLNLLDNETIAQLTRRS</sequence>
<evidence type="ECO:0000313" key="1">
    <source>
        <dbReference type="EMBL" id="QOV06120.1"/>
    </source>
</evidence>
<dbReference type="InterPro" id="IPR033767">
    <property type="entry name" value="Tail_Gp11"/>
</dbReference>
<dbReference type="EMBL" id="MT708545">
    <property type="protein sequence ID" value="QOV06120.1"/>
    <property type="molecule type" value="Genomic_DNA"/>
</dbReference>
<accession>A0A7S6U3I8</accession>
<organism evidence="1 2">
    <name type="scientific">Rhizobium phage Pasto</name>
    <dbReference type="NCBI Taxonomy" id="2767575"/>
    <lineage>
        <taxon>Viruses</taxon>
        <taxon>Duplodnaviria</taxon>
        <taxon>Heunggongvirae</taxon>
        <taxon>Uroviricota</taxon>
        <taxon>Caudoviricetes</taxon>
        <taxon>Autographivirales</taxon>
        <taxon>Autographivirales incertae sedis</taxon>
        <taxon>Pastovirus</taxon>
        <taxon>Pastovirus pasto</taxon>
    </lineage>
</organism>
<evidence type="ECO:0000313" key="2">
    <source>
        <dbReference type="Proteomes" id="UP000593603"/>
    </source>
</evidence>
<name>A0A7S6U3I8_9CAUD</name>
<reference evidence="1 2" key="1">
    <citation type="submission" date="2020-07" db="EMBL/GenBank/DDBJ databases">
        <title>Complete genome sequence of Rhizobium japonicum phage Pasto.</title>
        <authorList>
            <person name="Manuel N.S."/>
            <person name="Ravindran A."/>
            <person name="Newkirk H."/>
            <person name="Gonzalez C."/>
            <person name="Young R."/>
            <person name="Liu M."/>
        </authorList>
    </citation>
    <scope>NUCLEOTIDE SEQUENCE [LARGE SCALE GENOMIC DNA]</scope>
</reference>
<gene>
    <name evidence="1" type="ORF">CPT_Pasto_046</name>
</gene>
<protein>
    <submittedName>
        <fullName evidence="1">Tail adapter protein</fullName>
    </submittedName>
</protein>
<dbReference type="Pfam" id="PF17212">
    <property type="entry name" value="Tube"/>
    <property type="match status" value="1"/>
</dbReference>
<dbReference type="Proteomes" id="UP000593603">
    <property type="component" value="Segment"/>
</dbReference>